<comment type="similarity">
    <text evidence="2">Belongs to the metaxin family.</text>
</comment>
<keyword evidence="9" id="KW-1133">Transmembrane helix</keyword>
<feature type="region of interest" description="Disordered" evidence="8">
    <location>
        <begin position="377"/>
        <end position="399"/>
    </location>
</feature>
<proteinExistence type="inferred from homology"/>
<dbReference type="Pfam" id="PF10568">
    <property type="entry name" value="Tom37"/>
    <property type="match status" value="1"/>
</dbReference>
<evidence type="ECO:0000313" key="13">
    <source>
        <dbReference type="Proteomes" id="UP000053257"/>
    </source>
</evidence>
<dbReference type="STRING" id="745531.A0A0C3P2T8"/>
<dbReference type="HOGENOM" id="CLU_032751_2_0_1"/>
<dbReference type="InterPro" id="IPR050931">
    <property type="entry name" value="Mito_Protein_Transport_Metaxin"/>
</dbReference>
<dbReference type="InterPro" id="IPR033468">
    <property type="entry name" value="Metaxin_GST"/>
</dbReference>
<dbReference type="Pfam" id="PF17171">
    <property type="entry name" value="GST_C_6"/>
    <property type="match status" value="1"/>
</dbReference>
<evidence type="ECO:0000256" key="5">
    <source>
        <dbReference type="ARBA" id="ARBA00022927"/>
    </source>
</evidence>
<keyword evidence="9" id="KW-0812">Transmembrane</keyword>
<dbReference type="GO" id="GO:0015031">
    <property type="term" value="P:protein transport"/>
    <property type="evidence" value="ECO:0007669"/>
    <property type="project" value="UniProtKB-KW"/>
</dbReference>
<dbReference type="SUPFAM" id="SSF47616">
    <property type="entry name" value="GST C-terminal domain-like"/>
    <property type="match status" value="1"/>
</dbReference>
<accession>A0A0C3P2T8</accession>
<keyword evidence="6" id="KW-0496">Mitochondrion</keyword>
<evidence type="ECO:0000256" key="2">
    <source>
        <dbReference type="ARBA" id="ARBA00009170"/>
    </source>
</evidence>
<evidence type="ECO:0000256" key="1">
    <source>
        <dbReference type="ARBA" id="ARBA00004294"/>
    </source>
</evidence>
<keyword evidence="3" id="KW-0813">Transport</keyword>
<dbReference type="InterPro" id="IPR019564">
    <property type="entry name" value="Sam37/metaxin_N"/>
</dbReference>
<keyword evidence="5" id="KW-0653">Protein transport</keyword>
<reference evidence="12 13" key="1">
    <citation type="journal article" date="2014" name="PLoS Genet.">
        <title>Analysis of the Phlebiopsis gigantea genome, transcriptome and secretome provides insight into its pioneer colonization strategies of wood.</title>
        <authorList>
            <person name="Hori C."/>
            <person name="Ishida T."/>
            <person name="Igarashi K."/>
            <person name="Samejima M."/>
            <person name="Suzuki H."/>
            <person name="Master E."/>
            <person name="Ferreira P."/>
            <person name="Ruiz-Duenas F.J."/>
            <person name="Held B."/>
            <person name="Canessa P."/>
            <person name="Larrondo L.F."/>
            <person name="Schmoll M."/>
            <person name="Druzhinina I.S."/>
            <person name="Kubicek C.P."/>
            <person name="Gaskell J.A."/>
            <person name="Kersten P."/>
            <person name="St John F."/>
            <person name="Glasner J."/>
            <person name="Sabat G."/>
            <person name="Splinter BonDurant S."/>
            <person name="Syed K."/>
            <person name="Yadav J."/>
            <person name="Mgbeahuruike A.C."/>
            <person name="Kovalchuk A."/>
            <person name="Asiegbu F.O."/>
            <person name="Lackner G."/>
            <person name="Hoffmeister D."/>
            <person name="Rencoret J."/>
            <person name="Gutierrez A."/>
            <person name="Sun H."/>
            <person name="Lindquist E."/>
            <person name="Barry K."/>
            <person name="Riley R."/>
            <person name="Grigoriev I.V."/>
            <person name="Henrissat B."/>
            <person name="Kues U."/>
            <person name="Berka R.M."/>
            <person name="Martinez A.T."/>
            <person name="Covert S.F."/>
            <person name="Blanchette R.A."/>
            <person name="Cullen D."/>
        </authorList>
    </citation>
    <scope>NUCLEOTIDE SEQUENCE [LARGE SCALE GENOMIC DNA]</scope>
    <source>
        <strain evidence="12 13">11061_1 CR5-6</strain>
    </source>
</reference>
<feature type="transmembrane region" description="Helical" evidence="9">
    <location>
        <begin position="339"/>
        <end position="365"/>
    </location>
</feature>
<evidence type="ECO:0000256" key="3">
    <source>
        <dbReference type="ARBA" id="ARBA00022448"/>
    </source>
</evidence>
<feature type="compositionally biased region" description="Acidic residues" evidence="8">
    <location>
        <begin position="379"/>
        <end position="393"/>
    </location>
</feature>
<protein>
    <recommendedName>
        <fullName evidence="14">Mitochondrial outer membrane transport complex Sam37/metaxin N-terminal domain-containing protein</fullName>
    </recommendedName>
</protein>
<evidence type="ECO:0000259" key="11">
    <source>
        <dbReference type="Pfam" id="PF17171"/>
    </source>
</evidence>
<organism evidence="12 13">
    <name type="scientific">Phlebiopsis gigantea (strain 11061_1 CR5-6)</name>
    <name type="common">White-rot fungus</name>
    <name type="synonym">Peniophora gigantea</name>
    <dbReference type="NCBI Taxonomy" id="745531"/>
    <lineage>
        <taxon>Eukaryota</taxon>
        <taxon>Fungi</taxon>
        <taxon>Dikarya</taxon>
        <taxon>Basidiomycota</taxon>
        <taxon>Agaricomycotina</taxon>
        <taxon>Agaricomycetes</taxon>
        <taxon>Polyporales</taxon>
        <taxon>Phanerochaetaceae</taxon>
        <taxon>Phlebiopsis</taxon>
    </lineage>
</organism>
<evidence type="ECO:0000256" key="4">
    <source>
        <dbReference type="ARBA" id="ARBA00022787"/>
    </source>
</evidence>
<dbReference type="PANTHER" id="PTHR12289">
    <property type="entry name" value="METAXIN RELATED"/>
    <property type="match status" value="1"/>
</dbReference>
<evidence type="ECO:0000256" key="9">
    <source>
        <dbReference type="SAM" id="Phobius"/>
    </source>
</evidence>
<evidence type="ECO:0000313" key="12">
    <source>
        <dbReference type="EMBL" id="KIP12234.1"/>
    </source>
</evidence>
<comment type="subcellular location">
    <subcellularLocation>
        <location evidence="1">Mitochondrion outer membrane</location>
    </subcellularLocation>
</comment>
<dbReference type="EMBL" id="KN840440">
    <property type="protein sequence ID" value="KIP12234.1"/>
    <property type="molecule type" value="Genomic_DNA"/>
</dbReference>
<feature type="domain" description="Metaxin glutathione S-transferase" evidence="11">
    <location>
        <begin position="226"/>
        <end position="281"/>
    </location>
</feature>
<evidence type="ECO:0000256" key="6">
    <source>
        <dbReference type="ARBA" id="ARBA00023128"/>
    </source>
</evidence>
<evidence type="ECO:0000259" key="10">
    <source>
        <dbReference type="Pfam" id="PF10568"/>
    </source>
</evidence>
<keyword evidence="7 9" id="KW-0472">Membrane</keyword>
<dbReference type="InterPro" id="IPR036282">
    <property type="entry name" value="Glutathione-S-Trfase_C_sf"/>
</dbReference>
<dbReference type="GO" id="GO:0001401">
    <property type="term" value="C:SAM complex"/>
    <property type="evidence" value="ECO:0007669"/>
    <property type="project" value="InterPro"/>
</dbReference>
<keyword evidence="4" id="KW-1000">Mitochondrion outer membrane</keyword>
<dbReference type="GO" id="GO:0007005">
    <property type="term" value="P:mitochondrion organization"/>
    <property type="evidence" value="ECO:0007669"/>
    <property type="project" value="TreeGrafter"/>
</dbReference>
<feature type="domain" description="Mitochondrial outer membrane transport complex Sam37/metaxin N-terminal" evidence="10">
    <location>
        <begin position="34"/>
        <end position="157"/>
    </location>
</feature>
<evidence type="ECO:0000256" key="7">
    <source>
        <dbReference type="ARBA" id="ARBA00023136"/>
    </source>
</evidence>
<dbReference type="Proteomes" id="UP000053257">
    <property type="component" value="Unassembled WGS sequence"/>
</dbReference>
<dbReference type="OrthoDB" id="5835136at2759"/>
<dbReference type="Gene3D" id="1.20.1050.10">
    <property type="match status" value="1"/>
</dbReference>
<sequence>MALKPPHTPPRTGGEPVLHIWPRTEHLHSLDPTCISALLYLNLLIPTGYSVDYTHNPDSSPSGQLPYLSHGLHSVSGFELIVKNAAHLANGKQLDDVLTPADKAQNAARIAHVESTLGDLVAHVYYSLSANWTRQTRHTIASVLPVPQCYYVPERIRKSYQPRLEAVELWDVAGIEQEERQEREHFSFRRAAKKSKKSQEKAKFKENSKRKKVSEKARAFLDIYVRLLGYKHYFYHTDEPTTLDVVFAAHIHMLRLHQPDMLIADLLTESYHTLLAHCDRVFGRAFHDSTSFPAIASPNTRSFSVRSILPKIPTPTQPKGKLASPAWAEQERKFRLMRWGFFGSVSVIFGSYVYFAGIIPIYVLAVQHTMKALGQGGLVDEDNDEEDEDEEDGDTARLP</sequence>
<evidence type="ECO:0000256" key="8">
    <source>
        <dbReference type="SAM" id="MobiDB-lite"/>
    </source>
</evidence>
<dbReference type="AlphaFoldDB" id="A0A0C3P2T8"/>
<name>A0A0C3P2T8_PHLG1</name>
<evidence type="ECO:0008006" key="14">
    <source>
        <dbReference type="Google" id="ProtNLM"/>
    </source>
</evidence>
<dbReference type="PANTHER" id="PTHR12289:SF41">
    <property type="entry name" value="FAILED AXON CONNECTIONS-RELATED"/>
    <property type="match status" value="1"/>
</dbReference>
<gene>
    <name evidence="12" type="ORF">PHLGIDRAFT_98144</name>
</gene>
<keyword evidence="13" id="KW-1185">Reference proteome</keyword>